<dbReference type="PANTHER" id="PTHR43877">
    <property type="entry name" value="AMINOALKYLPHOSPHONATE N-ACETYLTRANSFERASE-RELATED-RELATED"/>
    <property type="match status" value="1"/>
</dbReference>
<evidence type="ECO:0000256" key="2">
    <source>
        <dbReference type="ARBA" id="ARBA00023315"/>
    </source>
</evidence>
<protein>
    <submittedName>
        <fullName evidence="4">GNAT family N-acetyltransferase</fullName>
    </submittedName>
</protein>
<sequence>MVKIRKALLYEVEMIREQRVKAYEEHAQSIPEGHWDALKKAISSDADEQRDVELLVAELDGEVVGSVALFPAKSDAYKGLVDMLDYPEIRMLAVTPQARHKGVAEALIQECIRRTKVNGSQYIGLHTADFMKTAMRLYERMGFVRLPQFDFQPADDGIIVKAYRLSIE</sequence>
<dbReference type="InterPro" id="IPR016181">
    <property type="entry name" value="Acyl_CoA_acyltransferase"/>
</dbReference>
<evidence type="ECO:0000259" key="3">
    <source>
        <dbReference type="PROSITE" id="PS51186"/>
    </source>
</evidence>
<reference evidence="4 5" key="1">
    <citation type="submission" date="2016-10" db="EMBL/GenBank/DDBJ databases">
        <title>The whole genome sequencing and assembly of Bacillus simplex DSM 1321 strain.</title>
        <authorList>
            <person name="Park M.-K."/>
            <person name="Lee Y.-J."/>
            <person name="Yi H."/>
            <person name="Bahn Y.-S."/>
            <person name="Kim J.F."/>
            <person name="Lee D.-W."/>
        </authorList>
    </citation>
    <scope>NUCLEOTIDE SEQUENCE [LARGE SCALE GENOMIC DNA]</scope>
    <source>
        <strain evidence="4 5">DSM 1321</strain>
    </source>
</reference>
<accession>A0A223EPD2</accession>
<dbReference type="PROSITE" id="PS51186">
    <property type="entry name" value="GNAT"/>
    <property type="match status" value="1"/>
</dbReference>
<dbReference type="Gene3D" id="3.40.630.30">
    <property type="match status" value="1"/>
</dbReference>
<dbReference type="RefSeq" id="WP_063233882.1">
    <property type="nucleotide sequence ID" value="NZ_BCVO01000012.1"/>
</dbReference>
<keyword evidence="2" id="KW-0012">Acyltransferase</keyword>
<organism evidence="4 5">
    <name type="scientific">Peribacillus simplex NBRC 15720 = DSM 1321</name>
    <dbReference type="NCBI Taxonomy" id="1349754"/>
    <lineage>
        <taxon>Bacteria</taxon>
        <taxon>Bacillati</taxon>
        <taxon>Bacillota</taxon>
        <taxon>Bacilli</taxon>
        <taxon>Bacillales</taxon>
        <taxon>Bacillaceae</taxon>
        <taxon>Peribacillus</taxon>
    </lineage>
</organism>
<dbReference type="OrthoDB" id="9803233at2"/>
<dbReference type="AlphaFoldDB" id="A0A223EPD2"/>
<evidence type="ECO:0000256" key="1">
    <source>
        <dbReference type="ARBA" id="ARBA00022679"/>
    </source>
</evidence>
<dbReference type="EMBL" id="CP017704">
    <property type="protein sequence ID" value="ASS97107.1"/>
    <property type="molecule type" value="Genomic_DNA"/>
</dbReference>
<dbReference type="PANTHER" id="PTHR43877:SF2">
    <property type="entry name" value="AMINOALKYLPHOSPHONATE N-ACETYLTRANSFERASE-RELATED"/>
    <property type="match status" value="1"/>
</dbReference>
<dbReference type="InterPro" id="IPR000182">
    <property type="entry name" value="GNAT_dom"/>
</dbReference>
<evidence type="ECO:0000313" key="5">
    <source>
        <dbReference type="Proteomes" id="UP000214618"/>
    </source>
</evidence>
<dbReference type="GO" id="GO:0016747">
    <property type="term" value="F:acyltransferase activity, transferring groups other than amino-acyl groups"/>
    <property type="evidence" value="ECO:0007669"/>
    <property type="project" value="InterPro"/>
</dbReference>
<proteinExistence type="predicted"/>
<dbReference type="SUPFAM" id="SSF55729">
    <property type="entry name" value="Acyl-CoA N-acyltransferases (Nat)"/>
    <property type="match status" value="1"/>
</dbReference>
<dbReference type="InterPro" id="IPR050832">
    <property type="entry name" value="Bact_Acetyltransf"/>
</dbReference>
<name>A0A223EPD2_9BACI</name>
<keyword evidence="1 4" id="KW-0808">Transferase</keyword>
<dbReference type="CDD" id="cd04301">
    <property type="entry name" value="NAT_SF"/>
    <property type="match status" value="1"/>
</dbReference>
<gene>
    <name evidence="4" type="ORF">BS1321_26335</name>
</gene>
<dbReference type="GeneID" id="56476317"/>
<feature type="domain" description="N-acetyltransferase" evidence="3">
    <location>
        <begin position="2"/>
        <end position="168"/>
    </location>
</feature>
<dbReference type="Proteomes" id="UP000214618">
    <property type="component" value="Chromosome"/>
</dbReference>
<dbReference type="Pfam" id="PF00583">
    <property type="entry name" value="Acetyltransf_1"/>
    <property type="match status" value="1"/>
</dbReference>
<evidence type="ECO:0000313" key="4">
    <source>
        <dbReference type="EMBL" id="ASS97107.1"/>
    </source>
</evidence>